<evidence type="ECO:0000313" key="3">
    <source>
        <dbReference type="Proteomes" id="UP000799118"/>
    </source>
</evidence>
<dbReference type="Pfam" id="PF14737">
    <property type="entry name" value="DUF4470"/>
    <property type="match status" value="1"/>
</dbReference>
<dbReference type="InterPro" id="IPR027974">
    <property type="entry name" value="DUF4470"/>
</dbReference>
<accession>A0A6A4II67</accession>
<dbReference type="Gene3D" id="1.25.40.10">
    <property type="entry name" value="Tetratricopeptide repeat domain"/>
    <property type="match status" value="1"/>
</dbReference>
<dbReference type="Proteomes" id="UP000799118">
    <property type="component" value="Unassembled WGS sequence"/>
</dbReference>
<sequence length="726" mass="82029">MTSSEGFTQTLKEQGNEHFKDRDFVEAAGIYKKLESLSPDDPVLSSNLSTALYELGDYAGCFHAICRAAKKTSQSNHSGLLLKLSSRLARTLSQGFWSGIITPPQIEDEKDTIEALKSAAKNVPEVQRLWGQWYGAESRSKEEIATAKRRLADLPIFKRTFSSHPEYISIGHDELLNIVNDFGGSDDPIYLDRLTSSQLKNLAFMFAGVGDAHHVFGSIIGLGKVYAKLTQANKSNFQVHFTLVDINPTVFARDLCIMLLLNDLLTKKMSSSDKQLTEATLFYVYAAVIMPEMCHNRFLQVARKLSDNLRSKPPQLPAWIHVDSIALPPILDSLDFWTLEMLPRSVASIFSSIPCPTRQNRSSPITDAMDPRLLLNSLSEEQLASAVAEYMPTPCPSRHQPQQRAKWLKEGKEKSISEFAKIWDGGLELRLEREWYNRLKSFVPPRSIRGPVQDGVWKNIWTLDDFSNPDLDKAAEEIKCTWKINASLYNFMYDLVPDMVPTWVGYDAFSLVDKIQDFNRRVGIEKLTDDIDKDCPSLFVFSTFFNAVVDALKTLKGKITVELFLGEMCQTLATMRSGDQRPANFPRKFNRMWLSNVPDYTHGPLNTAVYLVPCLVNDIHSAVSSNCLINPKVWGSSDEFCHGYTLLPIADVPRFLGCVVKDMAPTGGVITLQPWSQPYPLPLSKLASREELTHWLTRLLLLILATPKYMEKRLRWVFIRIILSLS</sequence>
<dbReference type="OrthoDB" id="2423701at2759"/>
<dbReference type="InterPro" id="IPR011990">
    <property type="entry name" value="TPR-like_helical_dom_sf"/>
</dbReference>
<evidence type="ECO:0000259" key="1">
    <source>
        <dbReference type="Pfam" id="PF14737"/>
    </source>
</evidence>
<feature type="domain" description="DUF4470" evidence="1">
    <location>
        <begin position="170"/>
        <end position="264"/>
    </location>
</feature>
<proteinExistence type="predicted"/>
<protein>
    <recommendedName>
        <fullName evidence="1">DUF4470 domain-containing protein</fullName>
    </recommendedName>
</protein>
<name>A0A6A4II67_9AGAR</name>
<reference evidence="2" key="1">
    <citation type="journal article" date="2019" name="Environ. Microbiol.">
        <title>Fungal ecological strategies reflected in gene transcription - a case study of two litter decomposers.</title>
        <authorList>
            <person name="Barbi F."/>
            <person name="Kohler A."/>
            <person name="Barry K."/>
            <person name="Baskaran P."/>
            <person name="Daum C."/>
            <person name="Fauchery L."/>
            <person name="Ihrmark K."/>
            <person name="Kuo A."/>
            <person name="LaButti K."/>
            <person name="Lipzen A."/>
            <person name="Morin E."/>
            <person name="Grigoriev I.V."/>
            <person name="Henrissat B."/>
            <person name="Lindahl B."/>
            <person name="Martin F."/>
        </authorList>
    </citation>
    <scope>NUCLEOTIDE SEQUENCE</scope>
    <source>
        <strain evidence="2">JB14</strain>
    </source>
</reference>
<dbReference type="AlphaFoldDB" id="A0A6A4II67"/>
<dbReference type="SUPFAM" id="SSF48452">
    <property type="entry name" value="TPR-like"/>
    <property type="match status" value="1"/>
</dbReference>
<evidence type="ECO:0000313" key="2">
    <source>
        <dbReference type="EMBL" id="KAE9410311.1"/>
    </source>
</evidence>
<dbReference type="EMBL" id="ML769385">
    <property type="protein sequence ID" value="KAE9410311.1"/>
    <property type="molecule type" value="Genomic_DNA"/>
</dbReference>
<organism evidence="2 3">
    <name type="scientific">Gymnopus androsaceus JB14</name>
    <dbReference type="NCBI Taxonomy" id="1447944"/>
    <lineage>
        <taxon>Eukaryota</taxon>
        <taxon>Fungi</taxon>
        <taxon>Dikarya</taxon>
        <taxon>Basidiomycota</taxon>
        <taxon>Agaricomycotina</taxon>
        <taxon>Agaricomycetes</taxon>
        <taxon>Agaricomycetidae</taxon>
        <taxon>Agaricales</taxon>
        <taxon>Marasmiineae</taxon>
        <taxon>Omphalotaceae</taxon>
        <taxon>Gymnopus</taxon>
    </lineage>
</organism>
<gene>
    <name evidence="2" type="ORF">BT96DRAFT_371276</name>
</gene>
<keyword evidence="3" id="KW-1185">Reference proteome</keyword>